<comment type="caution">
    <text evidence="2">The sequence shown here is derived from an EMBL/GenBank/DDBJ whole genome shotgun (WGS) entry which is preliminary data.</text>
</comment>
<organism evidence="2 3">
    <name type="scientific">Entamoeba nuttalli</name>
    <dbReference type="NCBI Taxonomy" id="412467"/>
    <lineage>
        <taxon>Eukaryota</taxon>
        <taxon>Amoebozoa</taxon>
        <taxon>Evosea</taxon>
        <taxon>Archamoebae</taxon>
        <taxon>Mastigamoebida</taxon>
        <taxon>Entamoebidae</taxon>
        <taxon>Entamoeba</taxon>
    </lineage>
</organism>
<evidence type="ECO:0000313" key="2">
    <source>
        <dbReference type="EMBL" id="GAB1222273.1"/>
    </source>
</evidence>
<gene>
    <name evidence="2" type="ORF">ENUP19_0100G0022</name>
</gene>
<evidence type="ECO:0000259" key="1">
    <source>
        <dbReference type="Pfam" id="PF19031"/>
    </source>
</evidence>
<proteinExistence type="predicted"/>
<name>A0ABQ0DHN9_9EUKA</name>
<dbReference type="EMBL" id="BAAFRS010000100">
    <property type="protein sequence ID" value="GAB1222273.1"/>
    <property type="molecule type" value="Genomic_DNA"/>
</dbReference>
<sequence length="414" mass="48389">MVETEAGSFIFFAVVDDRLGLKEGTQDEKILYYIAPEMEFETLVISIGHMQTVIGICQQFNSKTKYFRTKLTVTFFVSPQEHIYYMLRVGRTDALDEYLPFLSHLSDSYSMLYNNDYSIEMKPLMANLFTPVFQNYRFNELLSFNYSFFERAVLTHKSYLYLSTIIERSKQEYPELASFVIVYNNSILHSDLSRNDTLTLYLFLSKLIQPTELVMASQELNCLIPEIKNGWVLEPQKLAPIFLTLNNKKVRVFINIYIRKETKSQILFIPIFYKTMTDFFDNKKGFNCETLYVNALKKIISLINDSNVVITKENLPLHLHLSFSTNCLKTNLLIKTKNQGEFLFILFIRRFVELLKSNGCKLSEIWINSQTFQWVASKFGCSRELFLFSRNILEGSSLKKLTEEMDLLTSPIFI</sequence>
<keyword evidence="3" id="KW-1185">Reference proteome</keyword>
<accession>A0ABQ0DHN9</accession>
<feature type="domain" description="CCZ1/INTU/HSP4 first Longin" evidence="1">
    <location>
        <begin position="11"/>
        <end position="111"/>
    </location>
</feature>
<dbReference type="Proteomes" id="UP001628156">
    <property type="component" value="Unassembled WGS sequence"/>
</dbReference>
<evidence type="ECO:0000313" key="3">
    <source>
        <dbReference type="Proteomes" id="UP001628156"/>
    </source>
</evidence>
<dbReference type="Pfam" id="PF19031">
    <property type="entry name" value="Intu_longin_1"/>
    <property type="match status" value="1"/>
</dbReference>
<dbReference type="InterPro" id="IPR043987">
    <property type="entry name" value="CCZ1/INTU/HSP4_longin_1"/>
</dbReference>
<reference evidence="2 3" key="1">
    <citation type="journal article" date="2019" name="PLoS Negl. Trop. Dis.">
        <title>Whole genome sequencing of Entamoeba nuttalli reveals mammalian host-related molecular signatures and a novel octapeptide-repeat surface protein.</title>
        <authorList>
            <person name="Tanaka M."/>
            <person name="Makiuchi T."/>
            <person name="Komiyama T."/>
            <person name="Shiina T."/>
            <person name="Osaki K."/>
            <person name="Tachibana H."/>
        </authorList>
    </citation>
    <scope>NUCLEOTIDE SEQUENCE [LARGE SCALE GENOMIC DNA]</scope>
    <source>
        <strain evidence="2 3">P19-061405</strain>
    </source>
</reference>
<protein>
    <recommendedName>
        <fullName evidence="1">CCZ1/INTU/HSP4 first Longin domain-containing protein</fullName>
    </recommendedName>
</protein>